<dbReference type="InterPro" id="IPR018200">
    <property type="entry name" value="USP_CS"/>
</dbReference>
<feature type="compositionally biased region" description="Low complexity" evidence="1">
    <location>
        <begin position="269"/>
        <end position="289"/>
    </location>
</feature>
<comment type="caution">
    <text evidence="3">The sequence shown here is derived from an EMBL/GenBank/DDBJ whole genome shotgun (WGS) entry which is preliminary data.</text>
</comment>
<feature type="compositionally biased region" description="Polar residues" evidence="1">
    <location>
        <begin position="131"/>
        <end position="150"/>
    </location>
</feature>
<keyword evidence="4" id="KW-1185">Reference proteome</keyword>
<dbReference type="EMBL" id="JAHRIN010043907">
    <property type="protein sequence ID" value="MEQ2207135.1"/>
    <property type="molecule type" value="Genomic_DNA"/>
</dbReference>
<feature type="region of interest" description="Disordered" evidence="1">
    <location>
        <begin position="182"/>
        <end position="289"/>
    </location>
</feature>
<feature type="domain" description="USP" evidence="2">
    <location>
        <begin position="1"/>
        <end position="123"/>
    </location>
</feature>
<dbReference type="InterPro" id="IPR001394">
    <property type="entry name" value="Peptidase_C19_UCH"/>
</dbReference>
<gene>
    <name evidence="3" type="primary">USP36_2</name>
    <name evidence="3" type="ORF">XENOCAPTIV_007795</name>
</gene>
<dbReference type="InterPro" id="IPR050164">
    <property type="entry name" value="Peptidase_C19"/>
</dbReference>
<feature type="region of interest" description="Disordered" evidence="1">
    <location>
        <begin position="129"/>
        <end position="150"/>
    </location>
</feature>
<dbReference type="InterPro" id="IPR028889">
    <property type="entry name" value="USP"/>
</dbReference>
<dbReference type="PANTHER" id="PTHR24006">
    <property type="entry name" value="UBIQUITIN CARBOXYL-TERMINAL HYDROLASE"/>
    <property type="match status" value="1"/>
</dbReference>
<organism evidence="3 4">
    <name type="scientific">Xenoophorus captivus</name>
    <dbReference type="NCBI Taxonomy" id="1517983"/>
    <lineage>
        <taxon>Eukaryota</taxon>
        <taxon>Metazoa</taxon>
        <taxon>Chordata</taxon>
        <taxon>Craniata</taxon>
        <taxon>Vertebrata</taxon>
        <taxon>Euteleostomi</taxon>
        <taxon>Actinopterygii</taxon>
        <taxon>Neopterygii</taxon>
        <taxon>Teleostei</taxon>
        <taxon>Neoteleostei</taxon>
        <taxon>Acanthomorphata</taxon>
        <taxon>Ovalentaria</taxon>
        <taxon>Atherinomorphae</taxon>
        <taxon>Cyprinodontiformes</taxon>
        <taxon>Goodeidae</taxon>
        <taxon>Xenoophorus</taxon>
    </lineage>
</organism>
<evidence type="ECO:0000256" key="1">
    <source>
        <dbReference type="SAM" id="MobiDB-lite"/>
    </source>
</evidence>
<dbReference type="GO" id="GO:0016787">
    <property type="term" value="F:hydrolase activity"/>
    <property type="evidence" value="ECO:0007669"/>
    <property type="project" value="UniProtKB-KW"/>
</dbReference>
<dbReference type="PROSITE" id="PS50235">
    <property type="entry name" value="USP_3"/>
    <property type="match status" value="1"/>
</dbReference>
<evidence type="ECO:0000313" key="3">
    <source>
        <dbReference type="EMBL" id="MEQ2207135.1"/>
    </source>
</evidence>
<dbReference type="PANTHER" id="PTHR24006:SF653">
    <property type="entry name" value="UBIQUITIN CARBOXYL-TERMINAL HYDROLASE 36"/>
    <property type="match status" value="1"/>
</dbReference>
<accession>A0ABV0RG60</accession>
<dbReference type="Proteomes" id="UP001434883">
    <property type="component" value="Unassembled WGS sequence"/>
</dbReference>
<feature type="non-terminal residue" evidence="3">
    <location>
        <position position="289"/>
    </location>
</feature>
<dbReference type="Gene3D" id="3.90.70.10">
    <property type="entry name" value="Cysteine proteinases"/>
    <property type="match status" value="1"/>
</dbReference>
<evidence type="ECO:0000259" key="2">
    <source>
        <dbReference type="PROSITE" id="PS50235"/>
    </source>
</evidence>
<name>A0ABV0RG60_9TELE</name>
<keyword evidence="3" id="KW-0378">Hydrolase</keyword>
<sequence>MCAKCKKKVPATKRFTVHRTSNVLTLSLKRFANFSGGKITKDVGYPEFLNIRPYMSQSSGDPVLYGLYAVLVHSGYSCHAGHYYCYVKASNGQWYQMNDSMVHSSNIKVVLNQQAYVLFYLRIPESKKNADGQTTKQGMLHSGKNSASSEQIKRANLNGPLCSPQVTKKLDPAQLRKIQSMDGGLGLPISRNGVNSQPQPRLSNWTSSSYVPSKVPGGPTVIEEPFKKVKKPSPQSQAQSRSTTPTPSSNGVGRTEGDKKQSGEGRGMAASTSFKSLSDSSSADTTDSK</sequence>
<feature type="compositionally biased region" description="Polar residues" evidence="1">
    <location>
        <begin position="192"/>
        <end position="211"/>
    </location>
</feature>
<dbReference type="PROSITE" id="PS00973">
    <property type="entry name" value="USP_2"/>
    <property type="match status" value="1"/>
</dbReference>
<evidence type="ECO:0000313" key="4">
    <source>
        <dbReference type="Proteomes" id="UP001434883"/>
    </source>
</evidence>
<dbReference type="InterPro" id="IPR038765">
    <property type="entry name" value="Papain-like_cys_pep_sf"/>
</dbReference>
<dbReference type="SUPFAM" id="SSF54001">
    <property type="entry name" value="Cysteine proteinases"/>
    <property type="match status" value="1"/>
</dbReference>
<feature type="compositionally biased region" description="Polar residues" evidence="1">
    <location>
        <begin position="233"/>
        <end position="252"/>
    </location>
</feature>
<dbReference type="Pfam" id="PF00443">
    <property type="entry name" value="UCH"/>
    <property type="match status" value="1"/>
</dbReference>
<proteinExistence type="predicted"/>
<reference evidence="3 4" key="1">
    <citation type="submission" date="2021-06" db="EMBL/GenBank/DDBJ databases">
        <authorList>
            <person name="Palmer J.M."/>
        </authorList>
    </citation>
    <scope>NUCLEOTIDE SEQUENCE [LARGE SCALE GENOMIC DNA]</scope>
    <source>
        <strain evidence="3 4">XC_2019</strain>
        <tissue evidence="3">Muscle</tissue>
    </source>
</reference>
<protein>
    <submittedName>
        <fullName evidence="3">Ubiquitin carboxyl-terminal hydrolase 36</fullName>
    </submittedName>
</protein>